<sequence>MRPHSSRSGSITRKVLSRASREPQSHRREDYTPGDGVPRRSRHQHEPAHFGHDSLLRSLDGDHRRLYRHTRSLSRPTRSPIRLESRTSSLHRRQPASTEPHMPSSQSSSQHHRHLGLTTSTTFVPVTEAPHLQDTLQYRSFPHAELAAKRKTTPHRSYRHHFSKVGPNAEREAQSSRRHASAHHSHSQRRGSRHHSERSHRHHRTSTPASVDERSRSSCHTPHVRPLEVPYAVPPPQAGSAYVRRAANNHITGRPRSGSCIEIISVHSKGEGSTNGWTHSRSSVPHTPRRLQDNGLPVVIPSPQRQHIMERIDSTRLWLHKMKEDVQKEHELQRKEDFSNERAPRHSARKEHREATPRADRRRSDRTSSTRSRRRASAETRAVSSRPASADARVTKIQSKYDTSPPKSFSGVSIHSVEQPAPSKHEKRHRNRSRAASTAPPASTSTPHTAALGRDLETEVMDSNNGSRQGDSHHPISFVSFLDGSRFDSTASLCQYNATLAESLSDEHLDILRSAVFGNNEDAFAELLYGDEVEAEVAAVAETRSHRDDPTAQRELVALQQAVARRFNKKCAKALKILLAAKGGLAEAVQVAASQLGHQSYQVNQPAAAATSGRNGEGPVPGKKE</sequence>
<dbReference type="RefSeq" id="XP_067752486.1">
    <property type="nucleotide sequence ID" value="XM_067896329.1"/>
</dbReference>
<comment type="caution">
    <text evidence="2">The sequence shown here is derived from an EMBL/GenBank/DDBJ whole genome shotgun (WGS) entry which is preliminary data.</text>
</comment>
<reference evidence="2 3" key="1">
    <citation type="submission" date="2021-02" db="EMBL/GenBank/DDBJ databases">
        <title>Porcisia hertigi Genome sequencing and assembly.</title>
        <authorList>
            <person name="Almutairi H."/>
            <person name="Gatherer D."/>
        </authorList>
    </citation>
    <scope>NUCLEOTIDE SEQUENCE [LARGE SCALE GENOMIC DNA]</scope>
    <source>
        <strain evidence="2 3">C119</strain>
    </source>
</reference>
<dbReference type="KEGG" id="phet:94286406"/>
<feature type="compositionally biased region" description="Polar residues" evidence="1">
    <location>
        <begin position="396"/>
        <end position="413"/>
    </location>
</feature>
<evidence type="ECO:0000256" key="1">
    <source>
        <dbReference type="SAM" id="MobiDB-lite"/>
    </source>
</evidence>
<feature type="compositionally biased region" description="Low complexity" evidence="1">
    <location>
        <begin position="435"/>
        <end position="450"/>
    </location>
</feature>
<keyword evidence="3" id="KW-1185">Reference proteome</keyword>
<organism evidence="2 3">
    <name type="scientific">Porcisia hertigi</name>
    <dbReference type="NCBI Taxonomy" id="2761500"/>
    <lineage>
        <taxon>Eukaryota</taxon>
        <taxon>Discoba</taxon>
        <taxon>Euglenozoa</taxon>
        <taxon>Kinetoplastea</taxon>
        <taxon>Metakinetoplastina</taxon>
        <taxon>Trypanosomatida</taxon>
        <taxon>Trypanosomatidae</taxon>
        <taxon>Leishmaniinae</taxon>
        <taxon>Porcisia</taxon>
    </lineage>
</organism>
<dbReference type="Proteomes" id="UP000674318">
    <property type="component" value="Unassembled WGS sequence"/>
</dbReference>
<name>A0A836HYS6_9TRYP</name>
<protein>
    <submittedName>
        <fullName evidence="2">Uncharacterized protein</fullName>
    </submittedName>
</protein>
<feature type="compositionally biased region" description="Polar residues" evidence="1">
    <location>
        <begin position="1"/>
        <end position="11"/>
    </location>
</feature>
<feature type="region of interest" description="Disordered" evidence="1">
    <location>
        <begin position="147"/>
        <end position="233"/>
    </location>
</feature>
<feature type="region of interest" description="Disordered" evidence="1">
    <location>
        <begin position="329"/>
        <end position="450"/>
    </location>
</feature>
<accession>A0A836HYS6</accession>
<feature type="compositionally biased region" description="Polar residues" evidence="1">
    <location>
        <begin position="271"/>
        <end position="285"/>
    </location>
</feature>
<evidence type="ECO:0000313" key="3">
    <source>
        <dbReference type="Proteomes" id="UP000674318"/>
    </source>
</evidence>
<feature type="region of interest" description="Disordered" evidence="1">
    <location>
        <begin position="603"/>
        <end position="625"/>
    </location>
</feature>
<feature type="region of interest" description="Disordered" evidence="1">
    <location>
        <begin position="269"/>
        <end position="299"/>
    </location>
</feature>
<feature type="compositionally biased region" description="Basic residues" evidence="1">
    <location>
        <begin position="149"/>
        <end position="163"/>
    </location>
</feature>
<feature type="compositionally biased region" description="Basic and acidic residues" evidence="1">
    <location>
        <begin position="329"/>
        <end position="344"/>
    </location>
</feature>
<evidence type="ECO:0000313" key="2">
    <source>
        <dbReference type="EMBL" id="KAG5490158.1"/>
    </source>
</evidence>
<feature type="region of interest" description="Disordered" evidence="1">
    <location>
        <begin position="1"/>
        <end position="115"/>
    </location>
</feature>
<dbReference type="AlphaFoldDB" id="A0A836HYS6"/>
<dbReference type="EMBL" id="JAFJZO010000036">
    <property type="protein sequence ID" value="KAG5490158.1"/>
    <property type="molecule type" value="Genomic_DNA"/>
</dbReference>
<feature type="compositionally biased region" description="Basic residues" evidence="1">
    <location>
        <begin position="176"/>
        <end position="205"/>
    </location>
</feature>
<gene>
    <name evidence="2" type="ORF">JKF63_00277</name>
</gene>
<feature type="compositionally biased region" description="Basic and acidic residues" evidence="1">
    <location>
        <begin position="19"/>
        <end position="31"/>
    </location>
</feature>
<dbReference type="GeneID" id="94286406"/>
<feature type="compositionally biased region" description="Basic and acidic residues" evidence="1">
    <location>
        <begin position="351"/>
        <end position="368"/>
    </location>
</feature>
<dbReference type="OrthoDB" id="266806at2759"/>
<feature type="compositionally biased region" description="Basic and acidic residues" evidence="1">
    <location>
        <begin position="44"/>
        <end position="64"/>
    </location>
</feature>
<proteinExistence type="predicted"/>